<dbReference type="AlphaFoldDB" id="A0A8K0QZP0"/>
<name>A0A8K0QZP0_9PLEO</name>
<gene>
    <name evidence="1" type="ORF">FB567DRAFT_141586</name>
</gene>
<proteinExistence type="predicted"/>
<dbReference type="Proteomes" id="UP000813461">
    <property type="component" value="Unassembled WGS sequence"/>
</dbReference>
<reference evidence="1" key="1">
    <citation type="journal article" date="2021" name="Nat. Commun.">
        <title>Genetic determinants of endophytism in the Arabidopsis root mycobiome.</title>
        <authorList>
            <person name="Mesny F."/>
            <person name="Miyauchi S."/>
            <person name="Thiergart T."/>
            <person name="Pickel B."/>
            <person name="Atanasova L."/>
            <person name="Karlsson M."/>
            <person name="Huettel B."/>
            <person name="Barry K.W."/>
            <person name="Haridas S."/>
            <person name="Chen C."/>
            <person name="Bauer D."/>
            <person name="Andreopoulos W."/>
            <person name="Pangilinan J."/>
            <person name="LaButti K."/>
            <person name="Riley R."/>
            <person name="Lipzen A."/>
            <person name="Clum A."/>
            <person name="Drula E."/>
            <person name="Henrissat B."/>
            <person name="Kohler A."/>
            <person name="Grigoriev I.V."/>
            <person name="Martin F.M."/>
            <person name="Hacquard S."/>
        </authorList>
    </citation>
    <scope>NUCLEOTIDE SEQUENCE</scope>
    <source>
        <strain evidence="1">MPI-SDFR-AT-0120</strain>
    </source>
</reference>
<comment type="caution">
    <text evidence="1">The sequence shown here is derived from an EMBL/GenBank/DDBJ whole genome shotgun (WGS) entry which is preliminary data.</text>
</comment>
<evidence type="ECO:0000313" key="1">
    <source>
        <dbReference type="EMBL" id="KAH7077075.1"/>
    </source>
</evidence>
<sequence>MRRRHAFCARFEVDASRASAAEASCHDSLWAFGQKDSGLGRDGNHSHLEVIHSTLRVDFSSRKPPHTGQIHELLVSALLLLTFQCASLQRSPFRWYGGCTLLLFQERLPRVSRVLNIDTTSEAFYVNGQHRRWRQYHEIFLNIISLAAQGSALGSATYFDNTGTKSTLACRPRTALTRE</sequence>
<keyword evidence="2" id="KW-1185">Reference proteome</keyword>
<dbReference type="EMBL" id="JAGMVJ010000018">
    <property type="protein sequence ID" value="KAH7077075.1"/>
    <property type="molecule type" value="Genomic_DNA"/>
</dbReference>
<protein>
    <submittedName>
        <fullName evidence="1">Uncharacterized protein</fullName>
    </submittedName>
</protein>
<organism evidence="1 2">
    <name type="scientific">Paraphoma chrysanthemicola</name>
    <dbReference type="NCBI Taxonomy" id="798071"/>
    <lineage>
        <taxon>Eukaryota</taxon>
        <taxon>Fungi</taxon>
        <taxon>Dikarya</taxon>
        <taxon>Ascomycota</taxon>
        <taxon>Pezizomycotina</taxon>
        <taxon>Dothideomycetes</taxon>
        <taxon>Pleosporomycetidae</taxon>
        <taxon>Pleosporales</taxon>
        <taxon>Pleosporineae</taxon>
        <taxon>Phaeosphaeriaceae</taxon>
        <taxon>Paraphoma</taxon>
    </lineage>
</organism>
<evidence type="ECO:0000313" key="2">
    <source>
        <dbReference type="Proteomes" id="UP000813461"/>
    </source>
</evidence>
<accession>A0A8K0QZP0</accession>